<gene>
    <name evidence="2" type="ORF">PVAND_017284</name>
</gene>
<evidence type="ECO:0000256" key="1">
    <source>
        <dbReference type="SAM" id="MobiDB-lite"/>
    </source>
</evidence>
<evidence type="ECO:0000313" key="3">
    <source>
        <dbReference type="Proteomes" id="UP001107558"/>
    </source>
</evidence>
<name>A0A9J6BHU7_POLVA</name>
<accession>A0A9J6BHU7</accession>
<comment type="caution">
    <text evidence="2">The sequence shown here is derived from an EMBL/GenBank/DDBJ whole genome shotgun (WGS) entry which is preliminary data.</text>
</comment>
<dbReference type="AlphaFoldDB" id="A0A9J6BHU7"/>
<proteinExistence type="predicted"/>
<protein>
    <submittedName>
        <fullName evidence="2">Uncharacterized protein</fullName>
    </submittedName>
</protein>
<dbReference type="OrthoDB" id="2436455at2759"/>
<dbReference type="EMBL" id="JADBJN010000004">
    <property type="protein sequence ID" value="KAG5669397.1"/>
    <property type="molecule type" value="Genomic_DNA"/>
</dbReference>
<sequence length="211" mass="23890">MPSTISRMNVAGTHMEDEAGEEFNNTYLKDLKCGSDFSLDKNEKFDVCSASVLQQEKFYVSATYERFLCLWSWQNLDDSDALLLQSQHRKKQSTSYKRPGPPTPSKNAGRLSLGGGSTDIHYTNILKESGNIDKQTHWKNDGIFVTISKGKDELQSPSTRVRKLRTLTPKINKKSIAWIIDDTDTECNETLTTAANTKELNRTEEEMKPET</sequence>
<dbReference type="Proteomes" id="UP001107558">
    <property type="component" value="Chromosome 4"/>
</dbReference>
<organism evidence="2 3">
    <name type="scientific">Polypedilum vanderplanki</name>
    <name type="common">Sleeping chironomid midge</name>
    <dbReference type="NCBI Taxonomy" id="319348"/>
    <lineage>
        <taxon>Eukaryota</taxon>
        <taxon>Metazoa</taxon>
        <taxon>Ecdysozoa</taxon>
        <taxon>Arthropoda</taxon>
        <taxon>Hexapoda</taxon>
        <taxon>Insecta</taxon>
        <taxon>Pterygota</taxon>
        <taxon>Neoptera</taxon>
        <taxon>Endopterygota</taxon>
        <taxon>Diptera</taxon>
        <taxon>Nematocera</taxon>
        <taxon>Chironomoidea</taxon>
        <taxon>Chironomidae</taxon>
        <taxon>Chironominae</taxon>
        <taxon>Polypedilum</taxon>
        <taxon>Polypedilum</taxon>
    </lineage>
</organism>
<feature type="region of interest" description="Disordered" evidence="1">
    <location>
        <begin position="88"/>
        <end position="115"/>
    </location>
</feature>
<keyword evidence="3" id="KW-1185">Reference proteome</keyword>
<reference evidence="2" key="1">
    <citation type="submission" date="2021-03" db="EMBL/GenBank/DDBJ databases">
        <title>Chromosome level genome of the anhydrobiotic midge Polypedilum vanderplanki.</title>
        <authorList>
            <person name="Yoshida Y."/>
            <person name="Kikawada T."/>
            <person name="Gusev O."/>
        </authorList>
    </citation>
    <scope>NUCLEOTIDE SEQUENCE</scope>
    <source>
        <strain evidence="2">NIAS01</strain>
        <tissue evidence="2">Whole body or cell culture</tissue>
    </source>
</reference>
<evidence type="ECO:0000313" key="2">
    <source>
        <dbReference type="EMBL" id="KAG5669397.1"/>
    </source>
</evidence>